<evidence type="ECO:0000256" key="1">
    <source>
        <dbReference type="SAM" id="MobiDB-lite"/>
    </source>
</evidence>
<sequence>MSGTHTPRDDNKAKAPSSDATAKPVAPAIPSESGVGEEDPGDFENASIRAGDGERPAAPPAKPDRRR</sequence>
<comment type="caution">
    <text evidence="2">The sequence shown here is derived from an EMBL/GenBank/DDBJ whole genome shotgun (WGS) entry which is preliminary data.</text>
</comment>
<dbReference type="RefSeq" id="WP_065856879.1">
    <property type="nucleotide sequence ID" value="NZ_CP104381.1"/>
</dbReference>
<organism evidence="2 3">
    <name type="scientific">Ralstonia pickettii</name>
    <name type="common">Burkholderia pickettii</name>
    <dbReference type="NCBI Taxonomy" id="329"/>
    <lineage>
        <taxon>Bacteria</taxon>
        <taxon>Pseudomonadati</taxon>
        <taxon>Pseudomonadota</taxon>
        <taxon>Betaproteobacteria</taxon>
        <taxon>Burkholderiales</taxon>
        <taxon>Burkholderiaceae</taxon>
        <taxon>Ralstonia</taxon>
    </lineage>
</organism>
<accession>A0A7X2HLD9</accession>
<reference evidence="2 3" key="1">
    <citation type="submission" date="2019-11" db="EMBL/GenBank/DDBJ databases">
        <title>Phenotypic characterization of an OXA-22 and OXA-60 co-producing Ralstonia pickettii clinical strain.</title>
        <authorList>
            <person name="He F."/>
        </authorList>
    </citation>
    <scope>NUCLEOTIDE SEQUENCE [LARGE SCALE GENOMIC DNA]</scope>
    <source>
        <strain evidence="2 3">PSLESD1</strain>
    </source>
</reference>
<dbReference type="AlphaFoldDB" id="A0A7X2HLD9"/>
<evidence type="ECO:0000313" key="3">
    <source>
        <dbReference type="Proteomes" id="UP000441032"/>
    </source>
</evidence>
<dbReference type="EMBL" id="WJYN01000002">
    <property type="protein sequence ID" value="MRS98636.1"/>
    <property type="molecule type" value="Genomic_DNA"/>
</dbReference>
<proteinExistence type="predicted"/>
<dbReference type="Proteomes" id="UP000441032">
    <property type="component" value="Unassembled WGS sequence"/>
</dbReference>
<feature type="region of interest" description="Disordered" evidence="1">
    <location>
        <begin position="1"/>
        <end position="67"/>
    </location>
</feature>
<gene>
    <name evidence="2" type="ORF">GJQ57_08175</name>
</gene>
<name>A0A7X2HLD9_RALPI</name>
<feature type="compositionally biased region" description="Basic and acidic residues" evidence="1">
    <location>
        <begin position="1"/>
        <end position="13"/>
    </location>
</feature>
<evidence type="ECO:0000313" key="2">
    <source>
        <dbReference type="EMBL" id="MRS98636.1"/>
    </source>
</evidence>
<protein>
    <submittedName>
        <fullName evidence="2">Uncharacterized protein</fullName>
    </submittedName>
</protein>